<dbReference type="GO" id="GO:0009228">
    <property type="term" value="P:thiamine biosynthetic process"/>
    <property type="evidence" value="ECO:0007669"/>
    <property type="project" value="UniProtKB-KW"/>
</dbReference>
<dbReference type="Pfam" id="PF02581">
    <property type="entry name" value="TMP-TENI"/>
    <property type="match status" value="1"/>
</dbReference>
<dbReference type="GO" id="GO:0000287">
    <property type="term" value="F:magnesium ion binding"/>
    <property type="evidence" value="ECO:0007669"/>
    <property type="project" value="UniProtKB-UniRule"/>
</dbReference>
<dbReference type="CDD" id="cd00564">
    <property type="entry name" value="TMP_TenI"/>
    <property type="match status" value="1"/>
</dbReference>
<dbReference type="GO" id="GO:0004789">
    <property type="term" value="F:thiamine-phosphate diphosphorylase activity"/>
    <property type="evidence" value="ECO:0007669"/>
    <property type="project" value="UniProtKB-UniRule"/>
</dbReference>
<feature type="binding site" evidence="10">
    <location>
        <begin position="36"/>
        <end position="40"/>
    </location>
    <ligand>
        <name>4-amino-2-methyl-5-(diphosphooxymethyl)pyrimidine</name>
        <dbReference type="ChEBI" id="CHEBI:57841"/>
    </ligand>
</feature>
<dbReference type="InterPro" id="IPR013785">
    <property type="entry name" value="Aldolase_TIM"/>
</dbReference>
<comment type="cofactor">
    <cofactor evidence="10">
        <name>Mg(2+)</name>
        <dbReference type="ChEBI" id="CHEBI:18420"/>
    </cofactor>
    <text evidence="10">Binds 1 Mg(2+) ion per subunit.</text>
</comment>
<comment type="pathway">
    <text evidence="2 10 12">Cofactor biosynthesis; thiamine diphosphate biosynthesis; thiamine phosphate from 4-amino-2-methyl-5-diphosphomethylpyrimidine and 4-methyl-5-(2-phosphoethyl)-thiazole: step 1/1.</text>
</comment>
<keyword evidence="4 10" id="KW-0479">Metal-binding</keyword>
<dbReference type="Gene3D" id="3.20.20.70">
    <property type="entry name" value="Aldolase class I"/>
    <property type="match status" value="1"/>
</dbReference>
<dbReference type="InterPro" id="IPR022998">
    <property type="entry name" value="ThiamineP_synth_TenI"/>
</dbReference>
<dbReference type="InterPro" id="IPR034291">
    <property type="entry name" value="TMP_synthase"/>
</dbReference>
<evidence type="ECO:0000256" key="10">
    <source>
        <dbReference type="HAMAP-Rule" id="MF_00097"/>
    </source>
</evidence>
<feature type="binding site" evidence="10">
    <location>
        <position position="135"/>
    </location>
    <ligand>
        <name>4-amino-2-methyl-5-(diphosphooxymethyl)pyrimidine</name>
        <dbReference type="ChEBI" id="CHEBI:57841"/>
    </ligand>
</feature>
<dbReference type="AlphaFoldDB" id="A0A7C4AIY0"/>
<accession>A0A7C4AIY0</accession>
<dbReference type="NCBIfam" id="TIGR00693">
    <property type="entry name" value="thiE"/>
    <property type="match status" value="1"/>
</dbReference>
<evidence type="ECO:0000256" key="3">
    <source>
        <dbReference type="ARBA" id="ARBA00022679"/>
    </source>
</evidence>
<evidence type="ECO:0000256" key="2">
    <source>
        <dbReference type="ARBA" id="ARBA00005165"/>
    </source>
</evidence>
<dbReference type="EMBL" id="DTHO01000017">
    <property type="protein sequence ID" value="HGG99181.1"/>
    <property type="molecule type" value="Genomic_DNA"/>
</dbReference>
<comment type="caution">
    <text evidence="10">Lacks conserved residue(s) required for the propagation of feature annotation.</text>
</comment>
<dbReference type="FunFam" id="3.20.20.70:FF:000096">
    <property type="entry name" value="Thiamine-phosphate synthase"/>
    <property type="match status" value="1"/>
</dbReference>
<evidence type="ECO:0000313" key="14">
    <source>
        <dbReference type="EMBL" id="HGG99181.1"/>
    </source>
</evidence>
<feature type="binding site" evidence="10">
    <location>
        <begin position="132"/>
        <end position="134"/>
    </location>
    <ligand>
        <name>2-[(2R,5Z)-2-carboxy-4-methylthiazol-5(2H)-ylidene]ethyl phosphate</name>
        <dbReference type="ChEBI" id="CHEBI:62899"/>
    </ligand>
</feature>
<dbReference type="GO" id="GO:0009229">
    <property type="term" value="P:thiamine diphosphate biosynthetic process"/>
    <property type="evidence" value="ECO:0007669"/>
    <property type="project" value="UniProtKB-UniRule"/>
</dbReference>
<keyword evidence="5 10" id="KW-0460">Magnesium</keyword>
<comment type="catalytic activity">
    <reaction evidence="7 10 11">
        <text>4-methyl-5-(2-phosphooxyethyl)-thiazole + 4-amino-2-methyl-5-(diphosphooxymethyl)pyrimidine + H(+) = thiamine phosphate + diphosphate</text>
        <dbReference type="Rhea" id="RHEA:22328"/>
        <dbReference type="ChEBI" id="CHEBI:15378"/>
        <dbReference type="ChEBI" id="CHEBI:33019"/>
        <dbReference type="ChEBI" id="CHEBI:37575"/>
        <dbReference type="ChEBI" id="CHEBI:57841"/>
        <dbReference type="ChEBI" id="CHEBI:58296"/>
        <dbReference type="EC" id="2.5.1.3"/>
    </reaction>
</comment>
<evidence type="ECO:0000256" key="8">
    <source>
        <dbReference type="ARBA" id="ARBA00047851"/>
    </source>
</evidence>
<keyword evidence="6 10" id="KW-0784">Thiamine biosynthesis</keyword>
<dbReference type="HAMAP" id="MF_00097">
    <property type="entry name" value="TMP_synthase"/>
    <property type="match status" value="1"/>
</dbReference>
<dbReference type="InterPro" id="IPR036206">
    <property type="entry name" value="ThiamineP_synth_sf"/>
</dbReference>
<evidence type="ECO:0000259" key="13">
    <source>
        <dbReference type="Pfam" id="PF02581"/>
    </source>
</evidence>
<comment type="caution">
    <text evidence="14">The sequence shown here is derived from an EMBL/GenBank/DDBJ whole genome shotgun (WGS) entry which is preliminary data.</text>
</comment>
<reference evidence="14" key="1">
    <citation type="journal article" date="2020" name="mSystems">
        <title>Genome- and Community-Level Interaction Insights into Carbon Utilization and Element Cycling Functions of Hydrothermarchaeota in Hydrothermal Sediment.</title>
        <authorList>
            <person name="Zhou Z."/>
            <person name="Liu Y."/>
            <person name="Xu W."/>
            <person name="Pan J."/>
            <person name="Luo Z.H."/>
            <person name="Li M."/>
        </authorList>
    </citation>
    <scope>NUCLEOTIDE SEQUENCE [LARGE SCALE GENOMIC DNA]</scope>
    <source>
        <strain evidence="14">SpSt-788</strain>
    </source>
</reference>
<feature type="binding site" evidence="10">
    <location>
        <position position="69"/>
    </location>
    <ligand>
        <name>Mg(2+)</name>
        <dbReference type="ChEBI" id="CHEBI:18420"/>
    </ligand>
</feature>
<evidence type="ECO:0000256" key="1">
    <source>
        <dbReference type="ARBA" id="ARBA00003814"/>
    </source>
</evidence>
<feature type="binding site" evidence="10">
    <location>
        <position position="163"/>
    </location>
    <ligand>
        <name>2-[(2R,5Z)-2-carboxy-4-methylthiazol-5(2H)-ylidene]ethyl phosphate</name>
        <dbReference type="ChEBI" id="CHEBI:62899"/>
    </ligand>
</feature>
<organism evidence="14">
    <name type="scientific">Thermodesulfovibrio aggregans</name>
    <dbReference type="NCBI Taxonomy" id="86166"/>
    <lineage>
        <taxon>Bacteria</taxon>
        <taxon>Pseudomonadati</taxon>
        <taxon>Nitrospirota</taxon>
        <taxon>Thermodesulfovibrionia</taxon>
        <taxon>Thermodesulfovibrionales</taxon>
        <taxon>Thermodesulfovibrionaceae</taxon>
        <taxon>Thermodesulfovibrio</taxon>
    </lineage>
</organism>
<feature type="domain" description="Thiamine phosphate synthase/TenI" evidence="13">
    <location>
        <begin position="5"/>
        <end position="185"/>
    </location>
</feature>
<feature type="binding site" evidence="10">
    <location>
        <position position="68"/>
    </location>
    <ligand>
        <name>4-amino-2-methyl-5-(diphosphooxymethyl)pyrimidine</name>
        <dbReference type="ChEBI" id="CHEBI:57841"/>
    </ligand>
</feature>
<dbReference type="SUPFAM" id="SSF51391">
    <property type="entry name" value="Thiamin phosphate synthase"/>
    <property type="match status" value="1"/>
</dbReference>
<feature type="binding site" evidence="10">
    <location>
        <position position="107"/>
    </location>
    <ligand>
        <name>4-amino-2-methyl-5-(diphosphooxymethyl)pyrimidine</name>
        <dbReference type="ChEBI" id="CHEBI:57841"/>
    </ligand>
</feature>
<dbReference type="PANTHER" id="PTHR20857">
    <property type="entry name" value="THIAMINE-PHOSPHATE PYROPHOSPHORYLASE"/>
    <property type="match status" value="1"/>
</dbReference>
<evidence type="ECO:0000256" key="5">
    <source>
        <dbReference type="ARBA" id="ARBA00022842"/>
    </source>
</evidence>
<evidence type="ECO:0000256" key="12">
    <source>
        <dbReference type="RuleBase" id="RU004253"/>
    </source>
</evidence>
<comment type="function">
    <text evidence="1 10">Condenses 4-methyl-5-(beta-hydroxyethyl)thiazole monophosphate (THZ-P) and 2-methyl-4-amino-5-hydroxymethyl pyrimidine pyrophosphate (HMP-PP) to form thiamine monophosphate (TMP).</text>
</comment>
<evidence type="ECO:0000256" key="7">
    <source>
        <dbReference type="ARBA" id="ARBA00047334"/>
    </source>
</evidence>
<evidence type="ECO:0000256" key="4">
    <source>
        <dbReference type="ARBA" id="ARBA00022723"/>
    </source>
</evidence>
<comment type="catalytic activity">
    <reaction evidence="9 10 11">
        <text>2-[(2R,5Z)-2-carboxy-4-methylthiazol-5(2H)-ylidene]ethyl phosphate + 4-amino-2-methyl-5-(diphosphooxymethyl)pyrimidine + 2 H(+) = thiamine phosphate + CO2 + diphosphate</text>
        <dbReference type="Rhea" id="RHEA:47844"/>
        <dbReference type="ChEBI" id="CHEBI:15378"/>
        <dbReference type="ChEBI" id="CHEBI:16526"/>
        <dbReference type="ChEBI" id="CHEBI:33019"/>
        <dbReference type="ChEBI" id="CHEBI:37575"/>
        <dbReference type="ChEBI" id="CHEBI:57841"/>
        <dbReference type="ChEBI" id="CHEBI:62899"/>
        <dbReference type="EC" id="2.5.1.3"/>
    </reaction>
</comment>
<name>A0A7C4AIY0_9BACT</name>
<evidence type="ECO:0000256" key="9">
    <source>
        <dbReference type="ARBA" id="ARBA00047883"/>
    </source>
</evidence>
<dbReference type="PANTHER" id="PTHR20857:SF15">
    <property type="entry name" value="THIAMINE-PHOSPHATE SYNTHASE"/>
    <property type="match status" value="1"/>
</dbReference>
<evidence type="ECO:0000256" key="6">
    <source>
        <dbReference type="ARBA" id="ARBA00022977"/>
    </source>
</evidence>
<comment type="similarity">
    <text evidence="10 11">Belongs to the thiamine-phosphate synthase family.</text>
</comment>
<protein>
    <recommendedName>
        <fullName evidence="10">Thiamine-phosphate synthase</fullName>
        <shortName evidence="10">TP synthase</shortName>
        <shortName evidence="10">TPS</shortName>
        <ecNumber evidence="10">2.5.1.3</ecNumber>
    </recommendedName>
    <alternativeName>
        <fullName evidence="10">Thiamine-phosphate pyrophosphorylase</fullName>
        <shortName evidence="10">TMP pyrophosphorylase</shortName>
        <shortName evidence="10">TMP-PPase</shortName>
    </alternativeName>
</protein>
<feature type="binding site" evidence="10">
    <location>
        <begin position="182"/>
        <end position="183"/>
    </location>
    <ligand>
        <name>2-[(2R,5Z)-2-carboxy-4-methylthiazol-5(2H)-ylidene]ethyl phosphate</name>
        <dbReference type="ChEBI" id="CHEBI:62899"/>
    </ligand>
</feature>
<gene>
    <name evidence="10 14" type="primary">thiE</name>
    <name evidence="14" type="ORF">ENV75_01840</name>
</gene>
<dbReference type="GO" id="GO:0005737">
    <property type="term" value="C:cytoplasm"/>
    <property type="evidence" value="ECO:0007669"/>
    <property type="project" value="TreeGrafter"/>
</dbReference>
<proteinExistence type="inferred from homology"/>
<sequence>MNFRVYLISDRKLFDSEEEFLNTVEKALKAGVKAFQLREKDLTVRELYFLAKKMREITKRNDALLFINDRVDIALAVDADGVHLPQNGFPAHIVKKTWKEKFFVGVSTHSLKEAEEVSEWADFITFGPVFFTPSKAQYGQPVGVENLKKVKEKVKCKVFAIGGIKPENLSQVLPYCDGVALITGILSQKNIEEAVKKYLEILGE</sequence>
<dbReference type="UniPathway" id="UPA00060">
    <property type="reaction ID" value="UER00141"/>
</dbReference>
<evidence type="ECO:0000256" key="11">
    <source>
        <dbReference type="RuleBase" id="RU003826"/>
    </source>
</evidence>
<dbReference type="EC" id="2.5.1.3" evidence="10"/>
<comment type="catalytic activity">
    <reaction evidence="8 10 11">
        <text>2-(2-carboxy-4-methylthiazol-5-yl)ethyl phosphate + 4-amino-2-methyl-5-(diphosphooxymethyl)pyrimidine + 2 H(+) = thiamine phosphate + CO2 + diphosphate</text>
        <dbReference type="Rhea" id="RHEA:47848"/>
        <dbReference type="ChEBI" id="CHEBI:15378"/>
        <dbReference type="ChEBI" id="CHEBI:16526"/>
        <dbReference type="ChEBI" id="CHEBI:33019"/>
        <dbReference type="ChEBI" id="CHEBI:37575"/>
        <dbReference type="ChEBI" id="CHEBI:57841"/>
        <dbReference type="ChEBI" id="CHEBI:62890"/>
        <dbReference type="EC" id="2.5.1.3"/>
    </reaction>
</comment>
<keyword evidence="3 10" id="KW-0808">Transferase</keyword>